<gene>
    <name evidence="1" type="ORF">K1T71_013779</name>
</gene>
<proteinExistence type="predicted"/>
<accession>A0ACC1CFQ5</accession>
<name>A0ACC1CFQ5_9NEOP</name>
<organism evidence="1 2">
    <name type="scientific">Dendrolimus kikuchii</name>
    <dbReference type="NCBI Taxonomy" id="765133"/>
    <lineage>
        <taxon>Eukaryota</taxon>
        <taxon>Metazoa</taxon>
        <taxon>Ecdysozoa</taxon>
        <taxon>Arthropoda</taxon>
        <taxon>Hexapoda</taxon>
        <taxon>Insecta</taxon>
        <taxon>Pterygota</taxon>
        <taxon>Neoptera</taxon>
        <taxon>Endopterygota</taxon>
        <taxon>Lepidoptera</taxon>
        <taxon>Glossata</taxon>
        <taxon>Ditrysia</taxon>
        <taxon>Bombycoidea</taxon>
        <taxon>Lasiocampidae</taxon>
        <taxon>Dendrolimus</taxon>
    </lineage>
</organism>
<reference evidence="1 2" key="1">
    <citation type="journal article" date="2021" name="Front. Genet.">
        <title>Chromosome-Level Genome Assembly Reveals Significant Gene Expansion in the Toll and IMD Signaling Pathways of Dendrolimus kikuchii.</title>
        <authorList>
            <person name="Zhou J."/>
            <person name="Wu P."/>
            <person name="Xiong Z."/>
            <person name="Liu N."/>
            <person name="Zhao N."/>
            <person name="Ji M."/>
            <person name="Qiu Y."/>
            <person name="Yang B."/>
        </authorList>
    </citation>
    <scope>NUCLEOTIDE SEQUENCE [LARGE SCALE GENOMIC DNA]</scope>
    <source>
        <strain evidence="1">Ann1</strain>
    </source>
</reference>
<dbReference type="EMBL" id="CM034413">
    <property type="protein sequence ID" value="KAJ0170408.1"/>
    <property type="molecule type" value="Genomic_DNA"/>
</dbReference>
<sequence length="412" mass="45516">MPLQVAVGAFLAGPLLTYAGRKYSIMGVGVLFFIGWSILATASNKYFYISGQVLCAISTGVLFAVFPVYIVETVRPDFRGALGLLPTAFKYCGATLSYITGVLWDWSKMACFATSLSVSFFLLMILTPESPRWYIAKNHPDKARKSLQWLRGQNYNIENEIQDLTRSQIEANKSTANAFTQMFYMENIPAVLIPIALMLFQQLSGSNVIIYYSQTISDKSSGIDLTLFGVILGITSIVATLISIVLIDRIGRKILLYISSWSMIISLILLAAVAYVHESSISVGLLSRACVILHVFGLSLGYESIPWLILGEILPLRIRDTAASLITGVNWIFTFYVSIMFPNILRSITLNGSMVFFVVIHLIELLFVIFCVTETCGKSLEEIELNLTQRVKNVNGNADVNPDTNADVNGDA</sequence>
<dbReference type="Proteomes" id="UP000824533">
    <property type="component" value="Linkage Group LG27"/>
</dbReference>
<protein>
    <submittedName>
        <fullName evidence="1">Uncharacterized protein</fullName>
    </submittedName>
</protein>
<keyword evidence="2" id="KW-1185">Reference proteome</keyword>
<comment type="caution">
    <text evidence="1">The sequence shown here is derived from an EMBL/GenBank/DDBJ whole genome shotgun (WGS) entry which is preliminary data.</text>
</comment>
<evidence type="ECO:0000313" key="1">
    <source>
        <dbReference type="EMBL" id="KAJ0170408.1"/>
    </source>
</evidence>
<evidence type="ECO:0000313" key="2">
    <source>
        <dbReference type="Proteomes" id="UP000824533"/>
    </source>
</evidence>